<gene>
    <name evidence="2" type="ORF">NATSA_07630</name>
</gene>
<proteinExistence type="predicted"/>
<evidence type="ECO:0000259" key="1">
    <source>
        <dbReference type="PROSITE" id="PS50987"/>
    </source>
</evidence>
<evidence type="ECO:0000313" key="2">
    <source>
        <dbReference type="EMBL" id="MBP3192529.1"/>
    </source>
</evidence>
<protein>
    <submittedName>
        <fullName evidence="2">Winged helix-turn-helix transcriptional regulator</fullName>
    </submittedName>
</protein>
<organism evidence="2 3">
    <name type="scientific">Natronogracilivirga saccharolytica</name>
    <dbReference type="NCBI Taxonomy" id="2812953"/>
    <lineage>
        <taxon>Bacteria</taxon>
        <taxon>Pseudomonadati</taxon>
        <taxon>Balneolota</taxon>
        <taxon>Balneolia</taxon>
        <taxon>Balneolales</taxon>
        <taxon>Cyclonatronaceae</taxon>
        <taxon>Natronogracilivirga</taxon>
    </lineage>
</organism>
<dbReference type="InterPro" id="IPR036388">
    <property type="entry name" value="WH-like_DNA-bd_sf"/>
</dbReference>
<dbReference type="InterPro" id="IPR036390">
    <property type="entry name" value="WH_DNA-bd_sf"/>
</dbReference>
<dbReference type="Proteomes" id="UP000673975">
    <property type="component" value="Unassembled WGS sequence"/>
</dbReference>
<dbReference type="PROSITE" id="PS50987">
    <property type="entry name" value="HTH_ARSR_2"/>
    <property type="match status" value="1"/>
</dbReference>
<dbReference type="EMBL" id="JAFIDN010000005">
    <property type="protein sequence ID" value="MBP3192529.1"/>
    <property type="molecule type" value="Genomic_DNA"/>
</dbReference>
<dbReference type="InterPro" id="IPR001845">
    <property type="entry name" value="HTH_ArsR_DNA-bd_dom"/>
</dbReference>
<reference evidence="2" key="1">
    <citation type="submission" date="2021-02" db="EMBL/GenBank/DDBJ databases">
        <title>Natronogracilivirga saccharolytica gen. nov. sp. nov. a new anaerobic, haloalkiliphilic carbohydrate-fermenting bacterium from soda lake and proposing of Cyclonatronumiaceae fam. nov. in the phylum Balneolaeota.</title>
        <authorList>
            <person name="Zhilina T.N."/>
            <person name="Sorokin D.Y."/>
            <person name="Zavarzina D.G."/>
            <person name="Toshchakov S.V."/>
            <person name="Kublanov I.V."/>
        </authorList>
    </citation>
    <scope>NUCLEOTIDE SEQUENCE</scope>
    <source>
        <strain evidence="2">Z-1702</strain>
    </source>
</reference>
<dbReference type="RefSeq" id="WP_210511430.1">
    <property type="nucleotide sequence ID" value="NZ_JAFIDN010000005.1"/>
</dbReference>
<dbReference type="GO" id="GO:0003700">
    <property type="term" value="F:DNA-binding transcription factor activity"/>
    <property type="evidence" value="ECO:0007669"/>
    <property type="project" value="InterPro"/>
</dbReference>
<accession>A0A8J7RMM7</accession>
<comment type="caution">
    <text evidence="2">The sequence shown here is derived from an EMBL/GenBank/DDBJ whole genome shotgun (WGS) entry which is preliminary data.</text>
</comment>
<sequence length="175" mass="19929">MLSALITSRTRVRLLLKFFSNSSTTAYLRSLADEFGESTNAIRIELKRLQEAGLITASDNGNKRYYQANREHVLYPELKSLTRKSLGFNQIESMMTRLGNVEQALITGDYASGRDSGIIDVVIVGDVDEHYLRRLVEKAETTIERKIRTLLFTPGEYEKYAARFTKENALVLWQG</sequence>
<feature type="domain" description="HTH arsR-type" evidence="1">
    <location>
        <begin position="1"/>
        <end position="88"/>
    </location>
</feature>
<dbReference type="CDD" id="cd00090">
    <property type="entry name" value="HTH_ARSR"/>
    <property type="match status" value="1"/>
</dbReference>
<name>A0A8J7RMM7_9BACT</name>
<dbReference type="SUPFAM" id="SSF46785">
    <property type="entry name" value="Winged helix' DNA-binding domain"/>
    <property type="match status" value="1"/>
</dbReference>
<evidence type="ECO:0000313" key="3">
    <source>
        <dbReference type="Proteomes" id="UP000673975"/>
    </source>
</evidence>
<dbReference type="InterPro" id="IPR011991">
    <property type="entry name" value="ArsR-like_HTH"/>
</dbReference>
<dbReference type="Gene3D" id="1.10.10.10">
    <property type="entry name" value="Winged helix-like DNA-binding domain superfamily/Winged helix DNA-binding domain"/>
    <property type="match status" value="1"/>
</dbReference>
<dbReference type="AlphaFoldDB" id="A0A8J7RMM7"/>
<keyword evidence="3" id="KW-1185">Reference proteome</keyword>